<sequence length="156" mass="16893">CLRHTKTVPSTSTSTTPEPALTALQRAAATLPHASRRQRPPKTAVPLLRAWISAGSSHNIVYIIAGKATQDGTPAARWRSPPPESWARTGLPDRTRPRRRCRAAKAFSAVTGLLGAVWGDIWRLFGHDNECHPSGCAIPAKVTGRAVYSQQQEARA</sequence>
<accession>A0A2V5GUJ9</accession>
<evidence type="ECO:0000313" key="3">
    <source>
        <dbReference type="Proteomes" id="UP000249829"/>
    </source>
</evidence>
<organism evidence="2 3">
    <name type="scientific">Aspergillus violaceofuscus (strain CBS 115571)</name>
    <dbReference type="NCBI Taxonomy" id="1450538"/>
    <lineage>
        <taxon>Eukaryota</taxon>
        <taxon>Fungi</taxon>
        <taxon>Dikarya</taxon>
        <taxon>Ascomycota</taxon>
        <taxon>Pezizomycotina</taxon>
        <taxon>Eurotiomycetes</taxon>
        <taxon>Eurotiomycetidae</taxon>
        <taxon>Eurotiales</taxon>
        <taxon>Aspergillaceae</taxon>
        <taxon>Aspergillus</taxon>
    </lineage>
</organism>
<protein>
    <submittedName>
        <fullName evidence="2">Uncharacterized protein</fullName>
    </submittedName>
</protein>
<evidence type="ECO:0000313" key="2">
    <source>
        <dbReference type="EMBL" id="PYI14818.1"/>
    </source>
</evidence>
<dbReference type="Proteomes" id="UP000249829">
    <property type="component" value="Unassembled WGS sequence"/>
</dbReference>
<name>A0A2V5GUJ9_ASPV1</name>
<dbReference type="EMBL" id="KZ825202">
    <property type="protein sequence ID" value="PYI14818.1"/>
    <property type="molecule type" value="Genomic_DNA"/>
</dbReference>
<feature type="non-terminal residue" evidence="2">
    <location>
        <position position="1"/>
    </location>
</feature>
<evidence type="ECO:0000256" key="1">
    <source>
        <dbReference type="SAM" id="MobiDB-lite"/>
    </source>
</evidence>
<dbReference type="AlphaFoldDB" id="A0A2V5GUJ9"/>
<feature type="region of interest" description="Disordered" evidence="1">
    <location>
        <begin position="72"/>
        <end position="96"/>
    </location>
</feature>
<keyword evidence="3" id="KW-1185">Reference proteome</keyword>
<gene>
    <name evidence="2" type="ORF">BO99DRAFT_446615</name>
</gene>
<proteinExistence type="predicted"/>
<reference evidence="2 3" key="1">
    <citation type="submission" date="2018-02" db="EMBL/GenBank/DDBJ databases">
        <title>The genomes of Aspergillus section Nigri reveals drivers in fungal speciation.</title>
        <authorList>
            <consortium name="DOE Joint Genome Institute"/>
            <person name="Vesth T.C."/>
            <person name="Nybo J."/>
            <person name="Theobald S."/>
            <person name="Brandl J."/>
            <person name="Frisvad J.C."/>
            <person name="Nielsen K.F."/>
            <person name="Lyhne E.K."/>
            <person name="Kogle M.E."/>
            <person name="Kuo A."/>
            <person name="Riley R."/>
            <person name="Clum A."/>
            <person name="Nolan M."/>
            <person name="Lipzen A."/>
            <person name="Salamov A."/>
            <person name="Henrissat B."/>
            <person name="Wiebenga A."/>
            <person name="De vries R.P."/>
            <person name="Grigoriev I.V."/>
            <person name="Mortensen U.H."/>
            <person name="Andersen M.R."/>
            <person name="Baker S.E."/>
        </authorList>
    </citation>
    <scope>NUCLEOTIDE SEQUENCE [LARGE SCALE GENOMIC DNA]</scope>
    <source>
        <strain evidence="2 3">CBS 115571</strain>
    </source>
</reference>